<dbReference type="InterPro" id="IPR000835">
    <property type="entry name" value="HTH_MarR-typ"/>
</dbReference>
<proteinExistence type="predicted"/>
<comment type="caution">
    <text evidence="2">The sequence shown here is derived from an EMBL/GenBank/DDBJ whole genome shotgun (WGS) entry which is preliminary data.</text>
</comment>
<sequence length="153" mass="17379">MSTLSTRQAAQWASYQRMRVQLTGRINRELAEATGLSEADYEILTHLTESPDESMRALALRCGLAWEKSRLSHQLRRMEQRGLVTRAECEEDNRGSVIRVTEEGRRLAAEARLHHERAVRRYVVDVLTPAQLEALGAIAETVLGRLTDEEHQA</sequence>
<dbReference type="InterPro" id="IPR036388">
    <property type="entry name" value="WH-like_DNA-bd_sf"/>
</dbReference>
<name>A0A7W9LIU1_9ACTN</name>
<dbReference type="PANTHER" id="PTHR33164:SF99">
    <property type="entry name" value="MARR FAMILY REGULATORY PROTEIN"/>
    <property type="match status" value="1"/>
</dbReference>
<keyword evidence="2" id="KW-0238">DNA-binding</keyword>
<evidence type="ECO:0000313" key="3">
    <source>
        <dbReference type="Proteomes" id="UP000579153"/>
    </source>
</evidence>
<dbReference type="AlphaFoldDB" id="A0A7W9LIU1"/>
<organism evidence="2 3">
    <name type="scientific">Nonomuraea jabiensis</name>
    <dbReference type="NCBI Taxonomy" id="882448"/>
    <lineage>
        <taxon>Bacteria</taxon>
        <taxon>Bacillati</taxon>
        <taxon>Actinomycetota</taxon>
        <taxon>Actinomycetes</taxon>
        <taxon>Streptosporangiales</taxon>
        <taxon>Streptosporangiaceae</taxon>
        <taxon>Nonomuraea</taxon>
    </lineage>
</organism>
<dbReference type="GO" id="GO:0006950">
    <property type="term" value="P:response to stress"/>
    <property type="evidence" value="ECO:0007669"/>
    <property type="project" value="TreeGrafter"/>
</dbReference>
<dbReference type="PROSITE" id="PS50995">
    <property type="entry name" value="HTH_MARR_2"/>
    <property type="match status" value="1"/>
</dbReference>
<dbReference type="PANTHER" id="PTHR33164">
    <property type="entry name" value="TRANSCRIPTIONAL REGULATOR, MARR FAMILY"/>
    <property type="match status" value="1"/>
</dbReference>
<feature type="domain" description="HTH marR-type" evidence="1">
    <location>
        <begin position="1"/>
        <end position="144"/>
    </location>
</feature>
<keyword evidence="3" id="KW-1185">Reference proteome</keyword>
<evidence type="ECO:0000259" key="1">
    <source>
        <dbReference type="PROSITE" id="PS50995"/>
    </source>
</evidence>
<dbReference type="InterPro" id="IPR039422">
    <property type="entry name" value="MarR/SlyA-like"/>
</dbReference>
<dbReference type="InterPro" id="IPR036390">
    <property type="entry name" value="WH_DNA-bd_sf"/>
</dbReference>
<protein>
    <submittedName>
        <fullName evidence="2">DNA-binding MarR family transcriptional regulator</fullName>
    </submittedName>
</protein>
<dbReference type="Pfam" id="PF12802">
    <property type="entry name" value="MarR_2"/>
    <property type="match status" value="1"/>
</dbReference>
<dbReference type="GO" id="GO:0003700">
    <property type="term" value="F:DNA-binding transcription factor activity"/>
    <property type="evidence" value="ECO:0007669"/>
    <property type="project" value="InterPro"/>
</dbReference>
<dbReference type="GO" id="GO:0003677">
    <property type="term" value="F:DNA binding"/>
    <property type="evidence" value="ECO:0007669"/>
    <property type="project" value="UniProtKB-KW"/>
</dbReference>
<dbReference type="Gene3D" id="1.10.10.10">
    <property type="entry name" value="Winged helix-like DNA-binding domain superfamily/Winged helix DNA-binding domain"/>
    <property type="match status" value="1"/>
</dbReference>
<evidence type="ECO:0000313" key="2">
    <source>
        <dbReference type="EMBL" id="MBB5785323.1"/>
    </source>
</evidence>
<dbReference type="EMBL" id="JACHMB010000001">
    <property type="protein sequence ID" value="MBB5785323.1"/>
    <property type="molecule type" value="Genomic_DNA"/>
</dbReference>
<gene>
    <name evidence="2" type="ORF">HD596_012079</name>
</gene>
<accession>A0A7W9LIU1</accession>
<reference evidence="2 3" key="1">
    <citation type="submission" date="2020-08" db="EMBL/GenBank/DDBJ databases">
        <title>Sequencing the genomes of 1000 actinobacteria strains.</title>
        <authorList>
            <person name="Klenk H.-P."/>
        </authorList>
    </citation>
    <scope>NUCLEOTIDE SEQUENCE [LARGE SCALE GENOMIC DNA]</scope>
    <source>
        <strain evidence="2 3">DSM 45507</strain>
    </source>
</reference>
<dbReference type="RefSeq" id="WP_185078117.1">
    <property type="nucleotide sequence ID" value="NZ_JACHMB010000001.1"/>
</dbReference>
<dbReference type="SUPFAM" id="SSF46785">
    <property type="entry name" value="Winged helix' DNA-binding domain"/>
    <property type="match status" value="1"/>
</dbReference>
<dbReference type="Proteomes" id="UP000579153">
    <property type="component" value="Unassembled WGS sequence"/>
</dbReference>
<dbReference type="SMART" id="SM00347">
    <property type="entry name" value="HTH_MARR"/>
    <property type="match status" value="1"/>
</dbReference>